<dbReference type="AlphaFoldDB" id="A0A1T3NLT2"/>
<evidence type="ECO:0000256" key="1">
    <source>
        <dbReference type="SAM" id="MobiDB-lite"/>
    </source>
</evidence>
<proteinExistence type="predicted"/>
<reference evidence="2 3" key="1">
    <citation type="submission" date="2017-03" db="EMBL/GenBank/DDBJ databases">
        <title>Draft genome sequence of Streptomyces scabrisporus NF3, endophyte isolated from Amphipterygium adstringens.</title>
        <authorList>
            <person name="Vazquez M."/>
            <person name="Ceapa C.D."/>
            <person name="Rodriguez Luna D."/>
            <person name="Sanchez Esquivel S."/>
        </authorList>
    </citation>
    <scope>NUCLEOTIDE SEQUENCE [LARGE SCALE GENOMIC DNA]</scope>
    <source>
        <strain evidence="2 3">NF3</strain>
    </source>
</reference>
<keyword evidence="3" id="KW-1185">Reference proteome</keyword>
<sequence length="75" mass="8402">MRGEEVEPPGTIAGIRQALTSDAERAEFEREVENIGADEMFGVPAKWALRTSRPTTRTRTPSWTRRGPRSTPPHV</sequence>
<feature type="compositionally biased region" description="Low complexity" evidence="1">
    <location>
        <begin position="50"/>
        <end position="65"/>
    </location>
</feature>
<evidence type="ECO:0000313" key="2">
    <source>
        <dbReference type="EMBL" id="OPC77702.1"/>
    </source>
</evidence>
<accession>A0A1T3NLT2</accession>
<organism evidence="2 3">
    <name type="scientific">Embleya scabrispora</name>
    <dbReference type="NCBI Taxonomy" id="159449"/>
    <lineage>
        <taxon>Bacteria</taxon>
        <taxon>Bacillati</taxon>
        <taxon>Actinomycetota</taxon>
        <taxon>Actinomycetes</taxon>
        <taxon>Kitasatosporales</taxon>
        <taxon>Streptomycetaceae</taxon>
        <taxon>Embleya</taxon>
    </lineage>
</organism>
<name>A0A1T3NLT2_9ACTN</name>
<dbReference type="Proteomes" id="UP000190037">
    <property type="component" value="Unassembled WGS sequence"/>
</dbReference>
<dbReference type="EMBL" id="MWQN01000003">
    <property type="protein sequence ID" value="OPC77702.1"/>
    <property type="molecule type" value="Genomic_DNA"/>
</dbReference>
<evidence type="ECO:0000313" key="3">
    <source>
        <dbReference type="Proteomes" id="UP000190037"/>
    </source>
</evidence>
<gene>
    <name evidence="2" type="ORF">B4N89_35975</name>
</gene>
<comment type="caution">
    <text evidence="2">The sequence shown here is derived from an EMBL/GenBank/DDBJ whole genome shotgun (WGS) entry which is preliminary data.</text>
</comment>
<feature type="region of interest" description="Disordered" evidence="1">
    <location>
        <begin position="50"/>
        <end position="75"/>
    </location>
</feature>
<protein>
    <submittedName>
        <fullName evidence="2">Uncharacterized protein</fullName>
    </submittedName>
</protein>